<keyword evidence="1" id="KW-0812">Transmembrane</keyword>
<evidence type="ECO:0000256" key="1">
    <source>
        <dbReference type="SAM" id="Phobius"/>
    </source>
</evidence>
<proteinExistence type="predicted"/>
<dbReference type="RefSeq" id="WP_004623198.1">
    <property type="nucleotide sequence ID" value="NZ_APMP01000032.1"/>
</dbReference>
<comment type="caution">
    <text evidence="2">The sequence shown here is derived from an EMBL/GenBank/DDBJ whole genome shotgun (WGS) entry which is preliminary data.</text>
</comment>
<feature type="transmembrane region" description="Helical" evidence="1">
    <location>
        <begin position="21"/>
        <end position="46"/>
    </location>
</feature>
<protein>
    <submittedName>
        <fullName evidence="2">Uncharacterized protein</fullName>
    </submittedName>
</protein>
<name>R0CVR3_CAUVI</name>
<keyword evidence="3" id="KW-1185">Reference proteome</keyword>
<evidence type="ECO:0000313" key="3">
    <source>
        <dbReference type="Proteomes" id="UP000013063"/>
    </source>
</evidence>
<sequence precursor="true">MARFSVTEAATAGFGIVGRRPLVVAGWAIALVAALVLPALLCIAMLGPRFVEIMQLAAQQKGQAGDPEALDRMMRLNSGLTGFNMLYWLWSTFVKAVFCGAAFRAVLTPEKAAWAYLRIGSREMWLALVMLVEQVLLFIAVFVMALVIAVVAAIAAVGAGDHQTGGAIAVAGVGGAIAVVLVIWVALRLSMAGPMSFADNQFRLFESLDLTKGQTWRLLGVALLVILFLVVMEMLLAGLIGGVVLAGGGSLAALQGSANLDALFRRPPIEILRVLWPWLTSLGVVVALFGAVAQAVFYAPWAFIHRALARPRETAWL</sequence>
<keyword evidence="1" id="KW-0472">Membrane</keyword>
<feature type="transmembrane region" description="Helical" evidence="1">
    <location>
        <begin position="128"/>
        <end position="155"/>
    </location>
</feature>
<dbReference type="STRING" id="1292034.OR37_03662"/>
<organism evidence="2 3">
    <name type="scientific">Caulobacter vibrioides OR37</name>
    <dbReference type="NCBI Taxonomy" id="1292034"/>
    <lineage>
        <taxon>Bacteria</taxon>
        <taxon>Pseudomonadati</taxon>
        <taxon>Pseudomonadota</taxon>
        <taxon>Alphaproteobacteria</taxon>
        <taxon>Caulobacterales</taxon>
        <taxon>Caulobacteraceae</taxon>
        <taxon>Caulobacter</taxon>
    </lineage>
</organism>
<dbReference type="Proteomes" id="UP000013063">
    <property type="component" value="Unassembled WGS sequence"/>
</dbReference>
<feature type="transmembrane region" description="Helical" evidence="1">
    <location>
        <begin position="85"/>
        <end position="107"/>
    </location>
</feature>
<feature type="transmembrane region" description="Helical" evidence="1">
    <location>
        <begin position="274"/>
        <end position="304"/>
    </location>
</feature>
<dbReference type="OrthoDB" id="7185995at2"/>
<keyword evidence="1" id="KW-1133">Transmembrane helix</keyword>
<dbReference type="EMBL" id="APMP01000032">
    <property type="protein sequence ID" value="ENZ80450.1"/>
    <property type="molecule type" value="Genomic_DNA"/>
</dbReference>
<dbReference type="PATRIC" id="fig|1292034.3.peg.3635"/>
<evidence type="ECO:0000313" key="2">
    <source>
        <dbReference type="EMBL" id="ENZ80450.1"/>
    </source>
</evidence>
<feature type="transmembrane region" description="Helical" evidence="1">
    <location>
        <begin position="221"/>
        <end position="254"/>
    </location>
</feature>
<gene>
    <name evidence="2" type="ORF">OR37_03662</name>
</gene>
<reference evidence="2 3" key="1">
    <citation type="journal article" date="2013" name="Genome Announc.">
        <title>Draft Genome Sequence for Caulobacter sp. Strain OR37, a Bacterium Tolerant to Heavy Metals.</title>
        <authorList>
            <person name="Utturkar S.M."/>
            <person name="Bollmann A."/>
            <person name="Brzoska R.M."/>
            <person name="Klingeman D.M."/>
            <person name="Epstein S.E."/>
            <person name="Palumbo A.V."/>
            <person name="Brown S.D."/>
        </authorList>
    </citation>
    <scope>NUCLEOTIDE SEQUENCE [LARGE SCALE GENOMIC DNA]</scope>
    <source>
        <strain evidence="2 3">OR37</strain>
    </source>
</reference>
<dbReference type="AlphaFoldDB" id="R0CVR3"/>
<accession>R0CVR3</accession>
<feature type="transmembrane region" description="Helical" evidence="1">
    <location>
        <begin position="167"/>
        <end position="187"/>
    </location>
</feature>